<feature type="region of interest" description="Disordered" evidence="1">
    <location>
        <begin position="269"/>
        <end position="376"/>
    </location>
</feature>
<proteinExistence type="predicted"/>
<evidence type="ECO:0000256" key="1">
    <source>
        <dbReference type="SAM" id="MobiDB-lite"/>
    </source>
</evidence>
<keyword evidence="4" id="KW-1185">Reference proteome</keyword>
<dbReference type="InterPro" id="IPR036390">
    <property type="entry name" value="WH_DNA-bd_sf"/>
</dbReference>
<reference evidence="3 4" key="1">
    <citation type="submission" date="2023-08" db="EMBL/GenBank/DDBJ databases">
        <authorList>
            <person name="Girao M."/>
            <person name="Carvalho M.F."/>
        </authorList>
    </citation>
    <scope>NUCLEOTIDE SEQUENCE [LARGE SCALE GENOMIC DNA]</scope>
    <source>
        <strain evidence="3 4">CT-R113</strain>
    </source>
</reference>
<dbReference type="Pfam" id="PF03551">
    <property type="entry name" value="PadR"/>
    <property type="match status" value="1"/>
</dbReference>
<dbReference type="Proteomes" id="UP001356095">
    <property type="component" value="Unassembled WGS sequence"/>
</dbReference>
<feature type="compositionally biased region" description="Basic and acidic residues" evidence="1">
    <location>
        <begin position="183"/>
        <end position="196"/>
    </location>
</feature>
<sequence length="376" mass="39443">MSTIFGHGRLRLYLLKLLDESPRHGYEIISLLRDRFLGVYSPSPGTIYPRLARLEEEGLVTHTEEGGRKVYSLTDKGRAELRDRSGDLDDLEQEITDSVRDVARAVKQDVRATISSLREELKFAAGGARRPEPPAADDSAGRDRGGPSGTPAADEGASASDRGATTSGERSGDSAGQQGGESGRSDDQGCEDGSRWAREWERFAQGFGAFGAVWGRGESGRPSGGPEFDQALRDFSDRVRDVVREAGHVGEAAAHDLRRILDDTVEVIRRDSRNWGPPRDGSTGPGTAEGTADDAESPAAGDTAETSDSPGPDVPTDAPGERSGDGPQARPMPSDQGADPWGEAVGESGGADGTAEPGSGPASGGDGSGEGTERTK</sequence>
<evidence type="ECO:0000259" key="2">
    <source>
        <dbReference type="Pfam" id="PF03551"/>
    </source>
</evidence>
<name>A0ABU7K795_9ACTN</name>
<gene>
    <name evidence="3" type="ORF">Q8791_12925</name>
</gene>
<dbReference type="Gene3D" id="1.10.10.10">
    <property type="entry name" value="Winged helix-like DNA-binding domain superfamily/Winged helix DNA-binding domain"/>
    <property type="match status" value="1"/>
</dbReference>
<dbReference type="EMBL" id="JAUZMY010000011">
    <property type="protein sequence ID" value="MEE2038120.1"/>
    <property type="molecule type" value="Genomic_DNA"/>
</dbReference>
<dbReference type="RefSeq" id="WP_330091913.1">
    <property type="nucleotide sequence ID" value="NZ_JAUZMY010000011.1"/>
</dbReference>
<dbReference type="SUPFAM" id="SSF46785">
    <property type="entry name" value="Winged helix' DNA-binding domain"/>
    <property type="match status" value="1"/>
</dbReference>
<dbReference type="PANTHER" id="PTHR43252:SF7">
    <property type="entry name" value="TRANSCRIPTIONAL REGULATOR YQJI"/>
    <property type="match status" value="1"/>
</dbReference>
<evidence type="ECO:0000313" key="4">
    <source>
        <dbReference type="Proteomes" id="UP001356095"/>
    </source>
</evidence>
<dbReference type="PANTHER" id="PTHR43252">
    <property type="entry name" value="TRANSCRIPTIONAL REGULATOR YQJI"/>
    <property type="match status" value="1"/>
</dbReference>
<dbReference type="InterPro" id="IPR011991">
    <property type="entry name" value="ArsR-like_HTH"/>
</dbReference>
<dbReference type="CDD" id="cd00090">
    <property type="entry name" value="HTH_ARSR"/>
    <property type="match status" value="1"/>
</dbReference>
<protein>
    <submittedName>
        <fullName evidence="3">Helix-turn-helix transcriptional regulator</fullName>
    </submittedName>
</protein>
<comment type="caution">
    <text evidence="3">The sequence shown here is derived from an EMBL/GenBank/DDBJ whole genome shotgun (WGS) entry which is preliminary data.</text>
</comment>
<evidence type="ECO:0000313" key="3">
    <source>
        <dbReference type="EMBL" id="MEE2038120.1"/>
    </source>
</evidence>
<accession>A0ABU7K795</accession>
<organism evidence="3 4">
    <name type="scientific">Nocardiopsis codii</name>
    <dbReference type="NCBI Taxonomy" id="3065942"/>
    <lineage>
        <taxon>Bacteria</taxon>
        <taxon>Bacillati</taxon>
        <taxon>Actinomycetota</taxon>
        <taxon>Actinomycetes</taxon>
        <taxon>Streptosporangiales</taxon>
        <taxon>Nocardiopsidaceae</taxon>
        <taxon>Nocardiopsis</taxon>
    </lineage>
</organism>
<feature type="compositionally biased region" description="Gly residues" evidence="1">
    <location>
        <begin position="361"/>
        <end position="370"/>
    </location>
</feature>
<dbReference type="InterPro" id="IPR036388">
    <property type="entry name" value="WH-like_DNA-bd_sf"/>
</dbReference>
<feature type="region of interest" description="Disordered" evidence="1">
    <location>
        <begin position="123"/>
        <end position="196"/>
    </location>
</feature>
<feature type="domain" description="Transcription regulator PadR N-terminal" evidence="2">
    <location>
        <begin position="14"/>
        <end position="82"/>
    </location>
</feature>
<dbReference type="InterPro" id="IPR005149">
    <property type="entry name" value="Tscrpt_reg_PadR_N"/>
</dbReference>